<dbReference type="EMBL" id="JAVRHT010000059">
    <property type="protein sequence ID" value="MDT0633193.1"/>
    <property type="molecule type" value="Genomic_DNA"/>
</dbReference>
<dbReference type="PANTHER" id="PTHR36220:SF1">
    <property type="entry name" value="GAMMA TUBULIN COMPLEX COMPONENT C-TERMINAL DOMAIN-CONTAINING PROTEIN"/>
    <property type="match status" value="1"/>
</dbReference>
<evidence type="ECO:0000313" key="2">
    <source>
        <dbReference type="EMBL" id="MDT0633193.1"/>
    </source>
</evidence>
<dbReference type="SUPFAM" id="SSF82171">
    <property type="entry name" value="DPP6 N-terminal domain-like"/>
    <property type="match status" value="1"/>
</dbReference>
<dbReference type="Pfam" id="PF14312">
    <property type="entry name" value="FG-GAP_2"/>
    <property type="match status" value="3"/>
</dbReference>
<dbReference type="PANTHER" id="PTHR36220">
    <property type="entry name" value="UNNAMED PRODUCT"/>
    <property type="match status" value="1"/>
</dbReference>
<protein>
    <submittedName>
        <fullName evidence="2">FG-GAP repeat protein</fullName>
    </submittedName>
</protein>
<dbReference type="InterPro" id="IPR013517">
    <property type="entry name" value="FG-GAP"/>
</dbReference>
<comment type="caution">
    <text evidence="2">The sequence shown here is derived from an EMBL/GenBank/DDBJ whole genome shotgun (WGS) entry which is preliminary data.</text>
</comment>
<keyword evidence="3" id="KW-1185">Reference proteome</keyword>
<reference evidence="2 3" key="1">
    <citation type="submission" date="2023-09" db="EMBL/GenBank/DDBJ databases">
        <authorList>
            <person name="Rey-Velasco X."/>
        </authorList>
    </citation>
    <scope>NUCLEOTIDE SEQUENCE [LARGE SCALE GENOMIC DNA]</scope>
    <source>
        <strain evidence="2 3">F394</strain>
    </source>
</reference>
<dbReference type="RefSeq" id="WP_311665850.1">
    <property type="nucleotide sequence ID" value="NZ_JAVRHT010000059.1"/>
</dbReference>
<evidence type="ECO:0000256" key="1">
    <source>
        <dbReference type="ARBA" id="ARBA00022729"/>
    </source>
</evidence>
<evidence type="ECO:0000313" key="3">
    <source>
        <dbReference type="Proteomes" id="UP001267426"/>
    </source>
</evidence>
<keyword evidence="1" id="KW-0732">Signal</keyword>
<sequence>MMNYLSILSLRATWLTLTLLLLAFGCDTSGSSDGNGRIYSGGQVYGAAVALDGDRAVVGAFGSDDAFVLLHSGDGWGTEDRLSPPPGLPNDNRGVDAYFGQAVDIDGDVAVVSALVSGVAARNVPGRAFVFEHAGGVWTRTADLQLEGPPRAFSESVAVSSGRVAASASAETVPITEELVSPAAIVIYERSGAGWAETSRIEETEYEKGTGLGGPSSFGSGLALDGDRAAVGSPGQTVEGIRDAGVVRVFERSGAGWTLSASLSPPSPRTNDRMGAKIALDGPILAASAEGRSLDGAVGGGSAFVFEQSGGGWAAGTELRPSSLTPADSYGRSIAVSGDRVAVGAIGRAQGRGSVFVWVHRASGAWEQEVELWPDGLGPGSLFGESVALDGDHLLVGAIADEDGAVYAFRRGSGGWVPD</sequence>
<accession>A0ABU3BV80</accession>
<dbReference type="Gene3D" id="2.130.10.130">
    <property type="entry name" value="Integrin alpha, N-terminal"/>
    <property type="match status" value="2"/>
</dbReference>
<dbReference type="Proteomes" id="UP001267426">
    <property type="component" value="Unassembled WGS sequence"/>
</dbReference>
<proteinExistence type="predicted"/>
<dbReference type="InterPro" id="IPR028994">
    <property type="entry name" value="Integrin_alpha_N"/>
</dbReference>
<gene>
    <name evidence="2" type="ORF">RM540_15670</name>
</gene>
<name>A0ABU3BV80_9BACT</name>
<organism evidence="2 3">
    <name type="scientific">Rubrivirga litoralis</name>
    <dbReference type="NCBI Taxonomy" id="3075598"/>
    <lineage>
        <taxon>Bacteria</taxon>
        <taxon>Pseudomonadati</taxon>
        <taxon>Rhodothermota</taxon>
        <taxon>Rhodothermia</taxon>
        <taxon>Rhodothermales</taxon>
        <taxon>Rubricoccaceae</taxon>
        <taxon>Rubrivirga</taxon>
    </lineage>
</organism>